<protein>
    <submittedName>
        <fullName evidence="1">HEAT repeat protein</fullName>
    </submittedName>
</protein>
<evidence type="ECO:0000313" key="2">
    <source>
        <dbReference type="Proteomes" id="UP000618986"/>
    </source>
</evidence>
<accession>A0ABR6MDM5</accession>
<dbReference type="InterPro" id="IPR011989">
    <property type="entry name" value="ARM-like"/>
</dbReference>
<name>A0ABR6MDM5_MICEC</name>
<keyword evidence="2" id="KW-1185">Reference proteome</keyword>
<comment type="caution">
    <text evidence="1">The sequence shown here is derived from an EMBL/GenBank/DDBJ whole genome shotgun (WGS) entry which is preliminary data.</text>
</comment>
<dbReference type="Proteomes" id="UP000618986">
    <property type="component" value="Unassembled WGS sequence"/>
</dbReference>
<proteinExistence type="predicted"/>
<gene>
    <name evidence="1" type="ORF">FHU28_003191</name>
</gene>
<dbReference type="SUPFAM" id="SSF48371">
    <property type="entry name" value="ARM repeat"/>
    <property type="match status" value="1"/>
</dbReference>
<evidence type="ECO:0000313" key="1">
    <source>
        <dbReference type="EMBL" id="MBB5113352.1"/>
    </source>
</evidence>
<organism evidence="1 2">
    <name type="scientific">Micromonospora echinospora</name>
    <name type="common">Micromonospora purpurea</name>
    <dbReference type="NCBI Taxonomy" id="1877"/>
    <lineage>
        <taxon>Bacteria</taxon>
        <taxon>Bacillati</taxon>
        <taxon>Actinomycetota</taxon>
        <taxon>Actinomycetes</taxon>
        <taxon>Micromonosporales</taxon>
        <taxon>Micromonosporaceae</taxon>
        <taxon>Micromonospora</taxon>
    </lineage>
</organism>
<dbReference type="EMBL" id="JACHJC010000001">
    <property type="protein sequence ID" value="MBB5113352.1"/>
    <property type="molecule type" value="Genomic_DNA"/>
</dbReference>
<dbReference type="RefSeq" id="WP_260413011.1">
    <property type="nucleotide sequence ID" value="NZ_JACHJC010000001.1"/>
</dbReference>
<dbReference type="InterPro" id="IPR016024">
    <property type="entry name" value="ARM-type_fold"/>
</dbReference>
<dbReference type="Gene3D" id="1.25.10.10">
    <property type="entry name" value="Leucine-rich Repeat Variant"/>
    <property type="match status" value="1"/>
</dbReference>
<reference evidence="1 2" key="1">
    <citation type="submission" date="2020-08" db="EMBL/GenBank/DDBJ databases">
        <title>Sequencing the genomes of 1000 actinobacteria strains.</title>
        <authorList>
            <person name="Klenk H.-P."/>
        </authorList>
    </citation>
    <scope>NUCLEOTIDE SEQUENCE [LARGE SCALE GENOMIC DNA]</scope>
    <source>
        <strain evidence="1 2">DSM 43036</strain>
    </source>
</reference>
<sequence>MELLRLAVGPENRVRSPWVARQDVGVTWGRRDGQALPASPVEEDGLLSVVRVAVEYAGAGRWEALDRLVDVLLEVDAHGDEVTARSALALVAAAPGLVVRLDEHARSAPWYGRHREPVWRRVAGRSSAMPSGPVATALASMHGDGRVRERAVAEMIARPYAEVMPFLVVRTADWVAPVRDRARAGLALLLADDADVYLPAVLPMALCLEARARAGFAVAQVRVAVLVAPEQLWRGLFASAGGGERRFVFDTVLARGGLRTPELVTVAESDPDVRVRARAAEAACRDAVWTRRHDLLRRLARSARAEVRVVALTGLVRAGQDADVAEHLDDQAPLVRAVARDAARRLGRDARDHYRAGADADEPEAGAIAGLSETGSVADAPLLLRLLGHEKPKVRAQAVRSLRLLDAVVVGEMVPLVRDPSPAVVREVTLALRPVAGALPPALPWELLRDGRVELRRAGYKLLRGRGAGVELQAALILATDMDKRLAERGKADAVRLARDAASTTWRCSPRPELRVTEAGRVELLALVARAAARLGDETSQQLAGWVAVTTLSSDGAPHTGSPQQP</sequence>
<dbReference type="GeneID" id="300293757"/>